<dbReference type="Proteomes" id="UP000291933">
    <property type="component" value="Unassembled WGS sequence"/>
</dbReference>
<feature type="transmembrane region" description="Helical" evidence="1">
    <location>
        <begin position="81"/>
        <end position="114"/>
    </location>
</feature>
<comment type="caution">
    <text evidence="2">The sequence shown here is derived from an EMBL/GenBank/DDBJ whole genome shotgun (WGS) entry which is preliminary data.</text>
</comment>
<reference evidence="2 3" key="1">
    <citation type="submission" date="2019-01" db="EMBL/GenBank/DDBJ databases">
        <title>Lactibacter flavus gen. nov., sp. nov., a novel bacterium of the family Propionibacteriaceae isolated from raw milk and dairy products.</title>
        <authorList>
            <person name="Huptas C."/>
            <person name="Wenning M."/>
            <person name="Breitenwieser F."/>
            <person name="Doll E."/>
            <person name="Von Neubeck M."/>
            <person name="Busse H.-J."/>
            <person name="Scherer S."/>
        </authorList>
    </citation>
    <scope>NUCLEOTIDE SEQUENCE [LARGE SCALE GENOMIC DNA]</scope>
    <source>
        <strain evidence="2 3">DSM 22130</strain>
    </source>
</reference>
<name>A0A4Q9KKQ4_PROTD</name>
<keyword evidence="3" id="KW-1185">Reference proteome</keyword>
<keyword evidence="1" id="KW-1133">Transmembrane helix</keyword>
<proteinExistence type="predicted"/>
<evidence type="ECO:0000256" key="1">
    <source>
        <dbReference type="SAM" id="Phobius"/>
    </source>
</evidence>
<feature type="transmembrane region" description="Helical" evidence="1">
    <location>
        <begin position="126"/>
        <end position="145"/>
    </location>
</feature>
<protein>
    <submittedName>
        <fullName evidence="2">Uncharacterized protein</fullName>
    </submittedName>
</protein>
<organism evidence="2 3">
    <name type="scientific">Propioniciclava tarda</name>
    <dbReference type="NCBI Taxonomy" id="433330"/>
    <lineage>
        <taxon>Bacteria</taxon>
        <taxon>Bacillati</taxon>
        <taxon>Actinomycetota</taxon>
        <taxon>Actinomycetes</taxon>
        <taxon>Propionibacteriales</taxon>
        <taxon>Propionibacteriaceae</taxon>
        <taxon>Propioniciclava</taxon>
    </lineage>
</organism>
<accession>A0A4Q9KKQ4</accession>
<dbReference type="EMBL" id="SDMR01000008">
    <property type="protein sequence ID" value="TBT94934.1"/>
    <property type="molecule type" value="Genomic_DNA"/>
</dbReference>
<sequence length="155" mass="16665">MNSRAILPGVQGAVGLANDLWRGHVLTVDGVRAKSEGGFYLLPGTDGQPVKAKLKGRYFTDQPVLTIGDASYATGEPSPPFLFIIAFLPVLFLFGGNPFAIALAAVGVFVNFWVIRAQRAEAWKSMTILGLFVGGVLLMAIWAFVSSWVMSLLPH</sequence>
<evidence type="ECO:0000313" key="3">
    <source>
        <dbReference type="Proteomes" id="UP000291933"/>
    </source>
</evidence>
<keyword evidence="1" id="KW-0812">Transmembrane</keyword>
<evidence type="ECO:0000313" key="2">
    <source>
        <dbReference type="EMBL" id="TBT94934.1"/>
    </source>
</evidence>
<dbReference type="AlphaFoldDB" id="A0A4Q9KKQ4"/>
<keyword evidence="1" id="KW-0472">Membrane</keyword>
<gene>
    <name evidence="2" type="ORF">ET996_07925</name>
</gene>
<dbReference type="RefSeq" id="WP_131172023.1">
    <property type="nucleotide sequence ID" value="NZ_FXTL01000007.1"/>
</dbReference>